<evidence type="ECO:0000313" key="2">
    <source>
        <dbReference type="Proteomes" id="UP001458880"/>
    </source>
</evidence>
<sequence>MLQNINTDIASAITAIDNIITYLRNYRSDESFIKLLETSTELANILEVHPEFAPLNDLPVGKKQQKRQFDYEHEDETSQNLRDLLKINIYNTLLDTTINALAERYKQLVRKI</sequence>
<dbReference type="AlphaFoldDB" id="A0AAW1JZ59"/>
<accession>A0AAW1JZ59</accession>
<comment type="caution">
    <text evidence="1">The sequence shown here is derived from an EMBL/GenBank/DDBJ whole genome shotgun (WGS) entry which is preliminary data.</text>
</comment>
<reference evidence="1 2" key="1">
    <citation type="journal article" date="2024" name="BMC Genomics">
        <title>De novo assembly and annotation of Popillia japonica's genome with initial clues to its potential as an invasive pest.</title>
        <authorList>
            <person name="Cucini C."/>
            <person name="Boschi S."/>
            <person name="Funari R."/>
            <person name="Cardaioli E."/>
            <person name="Iannotti N."/>
            <person name="Marturano G."/>
            <person name="Paoli F."/>
            <person name="Bruttini M."/>
            <person name="Carapelli A."/>
            <person name="Frati F."/>
            <person name="Nardi F."/>
        </authorList>
    </citation>
    <scope>NUCLEOTIDE SEQUENCE [LARGE SCALE GENOMIC DNA]</scope>
    <source>
        <strain evidence="1">DMR45628</strain>
    </source>
</reference>
<evidence type="ECO:0000313" key="1">
    <source>
        <dbReference type="EMBL" id="KAK9710200.1"/>
    </source>
</evidence>
<dbReference type="Proteomes" id="UP001458880">
    <property type="component" value="Unassembled WGS sequence"/>
</dbReference>
<gene>
    <name evidence="1" type="ORF">QE152_g26180</name>
</gene>
<proteinExistence type="predicted"/>
<protein>
    <submittedName>
        <fullName evidence="1">Uncharacterized protein</fullName>
    </submittedName>
</protein>
<organism evidence="1 2">
    <name type="scientific">Popillia japonica</name>
    <name type="common">Japanese beetle</name>
    <dbReference type="NCBI Taxonomy" id="7064"/>
    <lineage>
        <taxon>Eukaryota</taxon>
        <taxon>Metazoa</taxon>
        <taxon>Ecdysozoa</taxon>
        <taxon>Arthropoda</taxon>
        <taxon>Hexapoda</taxon>
        <taxon>Insecta</taxon>
        <taxon>Pterygota</taxon>
        <taxon>Neoptera</taxon>
        <taxon>Endopterygota</taxon>
        <taxon>Coleoptera</taxon>
        <taxon>Polyphaga</taxon>
        <taxon>Scarabaeiformia</taxon>
        <taxon>Scarabaeidae</taxon>
        <taxon>Rutelinae</taxon>
        <taxon>Popillia</taxon>
    </lineage>
</organism>
<name>A0AAW1JZ59_POPJA</name>
<keyword evidence="2" id="KW-1185">Reference proteome</keyword>
<dbReference type="EMBL" id="JASPKY010000297">
    <property type="protein sequence ID" value="KAK9710200.1"/>
    <property type="molecule type" value="Genomic_DNA"/>
</dbReference>